<organism evidence="2 3">
    <name type="scientific">Ceratopteris richardii</name>
    <name type="common">Triangle waterfern</name>
    <dbReference type="NCBI Taxonomy" id="49495"/>
    <lineage>
        <taxon>Eukaryota</taxon>
        <taxon>Viridiplantae</taxon>
        <taxon>Streptophyta</taxon>
        <taxon>Embryophyta</taxon>
        <taxon>Tracheophyta</taxon>
        <taxon>Polypodiopsida</taxon>
        <taxon>Polypodiidae</taxon>
        <taxon>Polypodiales</taxon>
        <taxon>Pteridineae</taxon>
        <taxon>Pteridaceae</taxon>
        <taxon>Parkerioideae</taxon>
        <taxon>Ceratopteris</taxon>
    </lineage>
</organism>
<name>A0A8T2QUQ2_CERRI</name>
<proteinExistence type="predicted"/>
<evidence type="ECO:0000256" key="1">
    <source>
        <dbReference type="SAM" id="MobiDB-lite"/>
    </source>
</evidence>
<feature type="compositionally biased region" description="Polar residues" evidence="1">
    <location>
        <begin position="370"/>
        <end position="387"/>
    </location>
</feature>
<gene>
    <name evidence="2" type="ORF">KP509_32G066300</name>
</gene>
<comment type="caution">
    <text evidence="2">The sequence shown here is derived from an EMBL/GenBank/DDBJ whole genome shotgun (WGS) entry which is preliminary data.</text>
</comment>
<evidence type="ECO:0000313" key="3">
    <source>
        <dbReference type="Proteomes" id="UP000825935"/>
    </source>
</evidence>
<evidence type="ECO:0000313" key="2">
    <source>
        <dbReference type="EMBL" id="KAH7287617.1"/>
    </source>
</evidence>
<accession>A0A8T2QUQ2</accession>
<dbReference type="Proteomes" id="UP000825935">
    <property type="component" value="Chromosome 32"/>
</dbReference>
<protein>
    <submittedName>
        <fullName evidence="2">Uncharacterized protein</fullName>
    </submittedName>
</protein>
<dbReference type="PANTHER" id="PTHR34451:SF7">
    <property type="entry name" value="PHD FINGER FAMILY PROTEIN"/>
    <property type="match status" value="1"/>
</dbReference>
<reference evidence="2" key="1">
    <citation type="submission" date="2021-08" db="EMBL/GenBank/DDBJ databases">
        <title>WGS assembly of Ceratopteris richardii.</title>
        <authorList>
            <person name="Marchant D.B."/>
            <person name="Chen G."/>
            <person name="Jenkins J."/>
            <person name="Shu S."/>
            <person name="Leebens-Mack J."/>
            <person name="Grimwood J."/>
            <person name="Schmutz J."/>
            <person name="Soltis P."/>
            <person name="Soltis D."/>
            <person name="Chen Z.-H."/>
        </authorList>
    </citation>
    <scope>NUCLEOTIDE SEQUENCE</scope>
    <source>
        <strain evidence="2">Whitten #5841</strain>
        <tissue evidence="2">Leaf</tissue>
    </source>
</reference>
<dbReference type="PANTHER" id="PTHR34451">
    <property type="entry name" value="PHD FINGER FAMILY PROTEIN"/>
    <property type="match status" value="1"/>
</dbReference>
<dbReference type="EMBL" id="CM035437">
    <property type="protein sequence ID" value="KAH7287617.1"/>
    <property type="molecule type" value="Genomic_DNA"/>
</dbReference>
<feature type="region of interest" description="Disordered" evidence="1">
    <location>
        <begin position="360"/>
        <end position="395"/>
    </location>
</feature>
<dbReference type="OrthoDB" id="692041at2759"/>
<dbReference type="AlphaFoldDB" id="A0A8T2QUQ2"/>
<sequence>MCSTTVLDTQKLPCTSAVDESRAQTNFVSDGPCYDHAYALAAKQCSDTVTSDCDNRELKSCSSCHSSGKYLHRIKQNGTIYLYCVSCVLFHHRNMYCSQCFHVYASPSEIGDLALWLTCSNCHRLCHMKCATEVGLPTDSFFFSCQYCHRNSSNKDNENGSRKRLHLDAECSLLGKENLAATQIVAMFAVQEAKRAKDRARSCAAFAAKAAKAAKSALDKAHKAAIDEAICRLQAHQHSAATSSLNPGGNNLQKEAHSTVVKHPHTIRDLKNNSIQSTPMVACGQADPKAFSSVNRTNGPKFTGTANLSHHQRRVIPPVVSPNMVESSFMPSSHSVQTPSMQHFSTISRGDAKLSCLNSDQHGVQKKPLQPSSTVSRGNGQLGSSPTLLKDHEMVKGSKSISEDSILLGTEKSGFVPSADSFGRNQVVNADSMKIILEEEVVDDIIDIEHLLVGLENDKIQFLGGGIGDCIADIKECFGASVTDKDTGQAYDGSSTGNADDS</sequence>
<keyword evidence="3" id="KW-1185">Reference proteome</keyword>